<proteinExistence type="inferred from homology"/>
<dbReference type="PANTHER" id="PTHR43673:SF10">
    <property type="entry name" value="NADH DEHYDROGENASE_NAD(P)H NITROREDUCTASE XCC3605-RELATED"/>
    <property type="match status" value="1"/>
</dbReference>
<dbReference type="Pfam" id="PF00881">
    <property type="entry name" value="Nitroreductase"/>
    <property type="match status" value="2"/>
</dbReference>
<dbReference type="AlphaFoldDB" id="A0A6P1M3A5"/>
<evidence type="ECO:0000259" key="3">
    <source>
        <dbReference type="Pfam" id="PF00881"/>
    </source>
</evidence>
<protein>
    <submittedName>
        <fullName evidence="4">Nitroreductase family protein</fullName>
    </submittedName>
</protein>
<evidence type="ECO:0000256" key="1">
    <source>
        <dbReference type="ARBA" id="ARBA00007118"/>
    </source>
</evidence>
<name>A0A6P1M3A5_9BACT</name>
<keyword evidence="5" id="KW-1185">Reference proteome</keyword>
<dbReference type="RefSeq" id="WP_160626540.1">
    <property type="nucleotide sequence ID" value="NZ_CP047593.1"/>
</dbReference>
<dbReference type="GO" id="GO:0016491">
    <property type="term" value="F:oxidoreductase activity"/>
    <property type="evidence" value="ECO:0007669"/>
    <property type="project" value="UniProtKB-KW"/>
</dbReference>
<dbReference type="Gene3D" id="3.40.109.10">
    <property type="entry name" value="NADH Oxidase"/>
    <property type="match status" value="1"/>
</dbReference>
<dbReference type="Proteomes" id="UP000464954">
    <property type="component" value="Chromosome"/>
</dbReference>
<evidence type="ECO:0000256" key="2">
    <source>
        <dbReference type="ARBA" id="ARBA00023002"/>
    </source>
</evidence>
<dbReference type="PANTHER" id="PTHR43673">
    <property type="entry name" value="NAD(P)H NITROREDUCTASE YDGI-RELATED"/>
    <property type="match status" value="1"/>
</dbReference>
<dbReference type="EMBL" id="CP047593">
    <property type="protein sequence ID" value="QHI68327.1"/>
    <property type="molecule type" value="Genomic_DNA"/>
</dbReference>
<dbReference type="SUPFAM" id="SSF55469">
    <property type="entry name" value="FMN-dependent nitroreductase-like"/>
    <property type="match status" value="1"/>
</dbReference>
<dbReference type="CDD" id="cd02150">
    <property type="entry name" value="nitroreductase"/>
    <property type="match status" value="1"/>
</dbReference>
<sequence length="168" mass="18397">METIQAIMTRRSIRAFQDTPVSEEQIKTLLEAAMNAPSAGDGRPWEFFVTTDRAKLDALAAEVDEGNAMFRQSQAAVLICLDKSLEGFEGFGEQDCSCAAQNLQLAAQDMGLGTVWIAVINVPPRVAGCRSVLGVPEKLTPFALFPLGVPDETLEPEYRYDESKITRL</sequence>
<feature type="domain" description="Nitroreductase" evidence="3">
    <location>
        <begin position="7"/>
        <end position="65"/>
    </location>
</feature>
<reference evidence="4 5" key="1">
    <citation type="submission" date="2020-01" db="EMBL/GenBank/DDBJ databases">
        <title>Ponticoccus aerotolerans gen. nov., sp. nov., an anaerobic bacterium and proposal of Ponticoccusceae fam. nov., Ponticoccusles ord. nov. and Ponticoccuse classis nov. in the phylum Kiritimatiellaeota.</title>
        <authorList>
            <person name="Zhou L.Y."/>
            <person name="Du Z.J."/>
        </authorList>
    </citation>
    <scope>NUCLEOTIDE SEQUENCE [LARGE SCALE GENOMIC DNA]</scope>
    <source>
        <strain evidence="4 5">S-5007</strain>
    </source>
</reference>
<evidence type="ECO:0000313" key="4">
    <source>
        <dbReference type="EMBL" id="QHI68327.1"/>
    </source>
</evidence>
<feature type="domain" description="Nitroreductase" evidence="3">
    <location>
        <begin position="73"/>
        <end position="148"/>
    </location>
</feature>
<gene>
    <name evidence="4" type="ORF">GT409_02260</name>
</gene>
<evidence type="ECO:0000313" key="5">
    <source>
        <dbReference type="Proteomes" id="UP000464954"/>
    </source>
</evidence>
<accession>A0A6P1M3A5</accession>
<comment type="similarity">
    <text evidence="1">Belongs to the nitroreductase family.</text>
</comment>
<dbReference type="InterPro" id="IPR029479">
    <property type="entry name" value="Nitroreductase"/>
</dbReference>
<dbReference type="KEGG" id="taer:GT409_02260"/>
<organism evidence="4 5">
    <name type="scientific">Tichowtungia aerotolerans</name>
    <dbReference type="NCBI Taxonomy" id="2697043"/>
    <lineage>
        <taxon>Bacteria</taxon>
        <taxon>Pseudomonadati</taxon>
        <taxon>Kiritimatiellota</taxon>
        <taxon>Tichowtungiia</taxon>
        <taxon>Tichowtungiales</taxon>
        <taxon>Tichowtungiaceae</taxon>
        <taxon>Tichowtungia</taxon>
    </lineage>
</organism>
<keyword evidence="2" id="KW-0560">Oxidoreductase</keyword>
<dbReference type="InterPro" id="IPR000415">
    <property type="entry name" value="Nitroreductase-like"/>
</dbReference>